<dbReference type="Proteomes" id="UP000008370">
    <property type="component" value="Unassembled WGS sequence"/>
</dbReference>
<dbReference type="InParanoid" id="K5UJE8"/>
<evidence type="ECO:0000313" key="1">
    <source>
        <dbReference type="EMBL" id="EKM49691.1"/>
    </source>
</evidence>
<sequence length="364" mass="40975">MPTAIQTLPEELLREILSYCFHLSPDAFCSSRSRWHSLARPSAYDKKEKRTCQDLLLVCKYWLRLATPLLYTSVAIRTPAHAAAVAALLKATPGLGRALRQLKVFGGYGRDMATIAGASPNVETLYVYVSVKSNESTTGIKKALCALSPKRLFLEDRRVYRNKKVEELRKLVDEQIATWPRLVSRYPVILSFTLLLTSPQREVHYSPTYPTQNPATIVALRRSTSVRELWLDASAIEHMLGNDVQSVRTLMQDAALEKLYCLGKPLFSSTDARKRMVDAQYPQAILDAIVFEEYPDKDGLPALPPPATTPWALDDDDDDDYFWPANIDSDEEDLMLDEEEELMGLAATSTTTAMLLMAMFMAMR</sequence>
<dbReference type="KEGG" id="pco:PHACADRAFT_154199"/>
<gene>
    <name evidence="1" type="ORF">PHACADRAFT_154199</name>
</gene>
<reference evidence="1 2" key="1">
    <citation type="journal article" date="2012" name="BMC Genomics">
        <title>Comparative genomics of the white-rot fungi, Phanerochaete carnosa and P. chrysosporium, to elucidate the genetic basis of the distinct wood types they colonize.</title>
        <authorList>
            <person name="Suzuki H."/>
            <person name="MacDonald J."/>
            <person name="Syed K."/>
            <person name="Salamov A."/>
            <person name="Hori C."/>
            <person name="Aerts A."/>
            <person name="Henrissat B."/>
            <person name="Wiebenga A."/>
            <person name="vanKuyk P.A."/>
            <person name="Barry K."/>
            <person name="Lindquist E."/>
            <person name="LaButti K."/>
            <person name="Lapidus A."/>
            <person name="Lucas S."/>
            <person name="Coutinho P."/>
            <person name="Gong Y."/>
            <person name="Samejima M."/>
            <person name="Mahadevan R."/>
            <person name="Abou-Zaid M."/>
            <person name="de Vries R.P."/>
            <person name="Igarashi K."/>
            <person name="Yadav J.S."/>
            <person name="Grigoriev I.V."/>
            <person name="Master E.R."/>
        </authorList>
    </citation>
    <scope>NUCLEOTIDE SEQUENCE [LARGE SCALE GENOMIC DNA]</scope>
    <source>
        <strain evidence="1 2">HHB-10118-sp</strain>
    </source>
</reference>
<dbReference type="AlphaFoldDB" id="K5UJE8"/>
<evidence type="ECO:0008006" key="3">
    <source>
        <dbReference type="Google" id="ProtNLM"/>
    </source>
</evidence>
<dbReference type="RefSeq" id="XP_007401748.1">
    <property type="nucleotide sequence ID" value="XM_007401686.1"/>
</dbReference>
<dbReference type="GeneID" id="18908976"/>
<dbReference type="EMBL" id="JH930480">
    <property type="protein sequence ID" value="EKM49691.1"/>
    <property type="molecule type" value="Genomic_DNA"/>
</dbReference>
<name>K5UJE8_PHACS</name>
<proteinExistence type="predicted"/>
<evidence type="ECO:0000313" key="2">
    <source>
        <dbReference type="Proteomes" id="UP000008370"/>
    </source>
</evidence>
<dbReference type="OrthoDB" id="2786563at2759"/>
<protein>
    <recommendedName>
        <fullName evidence="3">F-box domain-containing protein</fullName>
    </recommendedName>
</protein>
<accession>K5UJE8</accession>
<keyword evidence="2" id="KW-1185">Reference proteome</keyword>
<dbReference type="HOGENOM" id="CLU_078307_0_0_1"/>
<organism evidence="1 2">
    <name type="scientific">Phanerochaete carnosa (strain HHB-10118-sp)</name>
    <name type="common">White-rot fungus</name>
    <name type="synonym">Peniophora carnosa</name>
    <dbReference type="NCBI Taxonomy" id="650164"/>
    <lineage>
        <taxon>Eukaryota</taxon>
        <taxon>Fungi</taxon>
        <taxon>Dikarya</taxon>
        <taxon>Basidiomycota</taxon>
        <taxon>Agaricomycotina</taxon>
        <taxon>Agaricomycetes</taxon>
        <taxon>Polyporales</taxon>
        <taxon>Phanerochaetaceae</taxon>
        <taxon>Phanerochaete</taxon>
    </lineage>
</organism>